<evidence type="ECO:0000256" key="2">
    <source>
        <dbReference type="ARBA" id="ARBA00022723"/>
    </source>
</evidence>
<keyword evidence="3" id="KW-0378">Hydrolase</keyword>
<dbReference type="GO" id="GO:0046872">
    <property type="term" value="F:metal ion binding"/>
    <property type="evidence" value="ECO:0007669"/>
    <property type="project" value="UniProtKB-KW"/>
</dbReference>
<gene>
    <name evidence="5" type="ORF">Cvel_52</name>
</gene>
<protein>
    <recommendedName>
        <fullName evidence="6">TatD related DNase</fullName>
    </recommendedName>
</protein>
<feature type="region of interest" description="Disordered" evidence="4">
    <location>
        <begin position="361"/>
        <end position="391"/>
    </location>
</feature>
<sequence>MEALSDCHCHLLHFASESAHESQSVRAVLSRAHEKGVRRVVAVPEYPEEILPVSYLSESFPCVTDEFPQVSACAGLHPIQGSYDDLSRARSLTPLDVSLCLESIRKSLETGAVGVEEVGLDFTPKFLEASVLNQRLASLSPEECVSTLGVSLDLLDREAQQFLSQKKIANMEKQTSVGEGQGGSGPSNAETLTQSLTGAERAVLRARALQVLSLRKQLSLAVEFGGLPVNLHSRSAGPHVLREVLEAWERFGDAWPSSEQFTKGAAVGVSHSPSGRSMKELAGLKSGEVFLSEKRKGTQAASAGGALQPPFSAHFHAPGLSLKDALRAVSVAPDSVFFSVPPSFTKGSSLSPLFCPSEVIQREGEGEKGSGATSKRKKKKKTGPGPLPSSCLLLETDAPALGREPAEVALSLEWLQRIRGDTRERGEAESEGYSLEEKNSFTITALDLEQNAVRAYGEVRMSGEMNR</sequence>
<comment type="similarity">
    <text evidence="1">Belongs to the metallo-dependent hydrolases superfamily. TatD-type hydrolase family.</text>
</comment>
<dbReference type="EMBL" id="CDMZ01005228">
    <property type="protein sequence ID" value="CEM52354.1"/>
    <property type="molecule type" value="Genomic_DNA"/>
</dbReference>
<evidence type="ECO:0000256" key="3">
    <source>
        <dbReference type="ARBA" id="ARBA00022801"/>
    </source>
</evidence>
<evidence type="ECO:0008006" key="6">
    <source>
        <dbReference type="Google" id="ProtNLM"/>
    </source>
</evidence>
<reference evidence="5" key="1">
    <citation type="submission" date="2014-11" db="EMBL/GenBank/DDBJ databases">
        <authorList>
            <person name="Otto D Thomas"/>
            <person name="Naeem Raeece"/>
        </authorList>
    </citation>
    <scope>NUCLEOTIDE SEQUENCE</scope>
</reference>
<dbReference type="InterPro" id="IPR032466">
    <property type="entry name" value="Metal_Hydrolase"/>
</dbReference>
<proteinExistence type="inferred from homology"/>
<dbReference type="AlphaFoldDB" id="A0A0G4I5V9"/>
<name>A0A0G4I5V9_9ALVE</name>
<accession>A0A0G4I5V9</accession>
<evidence type="ECO:0000313" key="5">
    <source>
        <dbReference type="EMBL" id="CEM52354.1"/>
    </source>
</evidence>
<evidence type="ECO:0000256" key="1">
    <source>
        <dbReference type="ARBA" id="ARBA00009275"/>
    </source>
</evidence>
<evidence type="ECO:0000256" key="4">
    <source>
        <dbReference type="SAM" id="MobiDB-lite"/>
    </source>
</evidence>
<organism evidence="5">
    <name type="scientific">Chromera velia CCMP2878</name>
    <dbReference type="NCBI Taxonomy" id="1169474"/>
    <lineage>
        <taxon>Eukaryota</taxon>
        <taxon>Sar</taxon>
        <taxon>Alveolata</taxon>
        <taxon>Colpodellida</taxon>
        <taxon>Chromeraceae</taxon>
        <taxon>Chromera</taxon>
    </lineage>
</organism>
<dbReference type="VEuPathDB" id="CryptoDB:Cvel_52"/>
<dbReference type="Gene3D" id="3.20.20.140">
    <property type="entry name" value="Metal-dependent hydrolases"/>
    <property type="match status" value="1"/>
</dbReference>
<dbReference type="PANTHER" id="PTHR46317:SF1">
    <property type="entry name" value="HYDROLASE, TATD FAMILY"/>
    <property type="match status" value="1"/>
</dbReference>
<dbReference type="GO" id="GO:0016787">
    <property type="term" value="F:hydrolase activity"/>
    <property type="evidence" value="ECO:0007669"/>
    <property type="project" value="UniProtKB-KW"/>
</dbReference>
<dbReference type="PANTHER" id="PTHR46317">
    <property type="entry name" value="HYDROLASE OF PHP SUPERFAMILY-RELATED PROTEIN"/>
    <property type="match status" value="1"/>
</dbReference>
<dbReference type="SUPFAM" id="SSF51556">
    <property type="entry name" value="Metallo-dependent hydrolases"/>
    <property type="match status" value="1"/>
</dbReference>
<keyword evidence="2" id="KW-0479">Metal-binding</keyword>